<name>A0A0F9PLR1_9ZZZZ</name>
<proteinExistence type="predicted"/>
<evidence type="ECO:0000256" key="1">
    <source>
        <dbReference type="SAM" id="MobiDB-lite"/>
    </source>
</evidence>
<gene>
    <name evidence="2" type="ORF">LCGC14_1122600</name>
</gene>
<evidence type="ECO:0000313" key="2">
    <source>
        <dbReference type="EMBL" id="KKN01961.1"/>
    </source>
</evidence>
<feature type="region of interest" description="Disordered" evidence="1">
    <location>
        <begin position="1"/>
        <end position="25"/>
    </location>
</feature>
<protein>
    <submittedName>
        <fullName evidence="2">Uncharacterized protein</fullName>
    </submittedName>
</protein>
<dbReference type="EMBL" id="LAZR01005201">
    <property type="protein sequence ID" value="KKN01961.1"/>
    <property type="molecule type" value="Genomic_DNA"/>
</dbReference>
<reference evidence="2" key="1">
    <citation type="journal article" date="2015" name="Nature">
        <title>Complex archaea that bridge the gap between prokaryotes and eukaryotes.</title>
        <authorList>
            <person name="Spang A."/>
            <person name="Saw J.H."/>
            <person name="Jorgensen S.L."/>
            <person name="Zaremba-Niedzwiedzka K."/>
            <person name="Martijn J."/>
            <person name="Lind A.E."/>
            <person name="van Eijk R."/>
            <person name="Schleper C."/>
            <person name="Guy L."/>
            <person name="Ettema T.J."/>
        </authorList>
    </citation>
    <scope>NUCLEOTIDE SEQUENCE</scope>
</reference>
<organism evidence="2">
    <name type="scientific">marine sediment metagenome</name>
    <dbReference type="NCBI Taxonomy" id="412755"/>
    <lineage>
        <taxon>unclassified sequences</taxon>
        <taxon>metagenomes</taxon>
        <taxon>ecological metagenomes</taxon>
    </lineage>
</organism>
<feature type="compositionally biased region" description="Basic and acidic residues" evidence="1">
    <location>
        <begin position="1"/>
        <end position="15"/>
    </location>
</feature>
<accession>A0A0F9PLR1</accession>
<dbReference type="AlphaFoldDB" id="A0A0F9PLR1"/>
<comment type="caution">
    <text evidence="2">The sequence shown here is derived from an EMBL/GenBank/DDBJ whole genome shotgun (WGS) entry which is preliminary data.</text>
</comment>
<sequence length="254" mass="29384">MIDTSGHAEIDDKGRPIVPDRYSFDSDQELGEVKKESSDGWLPNKPLAKWSYIDRISYYYYLYKSRFGVHQTVTDSQFLKAKKRLKDFCEEYQTITDIFGFVNYIEWCFNKKSIESLQFHFFIGANMYTDWSNHAQLETKEIENTTVNTTFVNDGELKDGITVHSSNTVQSIRELCQTCKGDGEQSKFYKRMEDIPTSLLYGDKVAIMDDFIVEEGPDGKDIIIEGFKVAWICPSCTPKMLATIEAQGKWRKKL</sequence>